<feature type="compositionally biased region" description="Polar residues" evidence="3">
    <location>
        <begin position="236"/>
        <end position="246"/>
    </location>
</feature>
<dbReference type="InterPro" id="IPR001005">
    <property type="entry name" value="SANT/Myb"/>
</dbReference>
<dbReference type="CDD" id="cd11660">
    <property type="entry name" value="SANT_TRF"/>
    <property type="match status" value="1"/>
</dbReference>
<feature type="region of interest" description="Disordered" evidence="3">
    <location>
        <begin position="226"/>
        <end position="256"/>
    </location>
</feature>
<dbReference type="Pfam" id="PF00249">
    <property type="entry name" value="Myb_DNA-binding"/>
    <property type="match status" value="1"/>
</dbReference>
<feature type="compositionally biased region" description="Polar residues" evidence="3">
    <location>
        <begin position="372"/>
        <end position="392"/>
    </location>
</feature>
<feature type="compositionally biased region" description="Low complexity" evidence="3">
    <location>
        <begin position="398"/>
        <end position="410"/>
    </location>
</feature>
<organism evidence="7 8">
    <name type="scientific">Senna tora</name>
    <dbReference type="NCBI Taxonomy" id="362788"/>
    <lineage>
        <taxon>Eukaryota</taxon>
        <taxon>Viridiplantae</taxon>
        <taxon>Streptophyta</taxon>
        <taxon>Embryophyta</taxon>
        <taxon>Tracheophyta</taxon>
        <taxon>Spermatophyta</taxon>
        <taxon>Magnoliopsida</taxon>
        <taxon>eudicotyledons</taxon>
        <taxon>Gunneridae</taxon>
        <taxon>Pentapetalae</taxon>
        <taxon>rosids</taxon>
        <taxon>fabids</taxon>
        <taxon>Fabales</taxon>
        <taxon>Fabaceae</taxon>
        <taxon>Caesalpinioideae</taxon>
        <taxon>Cassia clade</taxon>
        <taxon>Senna</taxon>
    </lineage>
</organism>
<keyword evidence="4" id="KW-0812">Transmembrane</keyword>
<sequence length="847" mass="92328">MVENDNKKKVTFSDEDAAELSEKYDAVTILTLVQEISRHADVKIDWNEVVKNTATGISNAREYQMIWRHIAYGHELLDHVEDGAEPLDDDSDLDCELEAEPPVNNENALETSACVKVMLDSAMLSEAGPSSSTIEAPISISLPVRGLNTPDGSTDPSNSMQEVTIVFPVTVPRQPLPTVSSTEGVEAKGISNAKSLKRKRKAWSEEEDTQLRAAVQKCGEGNWATMSKGGDFPINRSPTQLAQDGNGNYKKEKRSQQRPCSGDCYLVELLRFPFNRMSWYYHFSWVRVLASEFFHVHNTEVRSKSIFKPPKQGKITPVERWSVLRKKDGTTNSGTNLTSSQFTAEQLATRHSLSLALDMPLKKLTAPGSTDPAKTSLNTSAKNPVQLSNTAEASKVHSSSIQSQYASQQSTKSVVPEKTMLKSTPSSDAAVRATAVAVGARIVSLPKATQERSAVKIMPAGNSSMKLPMSAGSLTHLKAPSNVCTGVSATAVAAVTPSRTSIVKAVSSTVENTPTCSTASEPLKQVNPTQELRVSDPSVAPVQGGENETPVIESILLREEHLEDNSVSHNPGESDNKGVVTNANTKLNMDTPVDGNLNQTIKSVDDAILLLSYPLPPSASSQDSGQLAVHSLSCGSLASYSESHLEILQPDIHLAQNLQLRLLIFLLGCCTWMNTYRAVRPAIPSYVQATAIAPFLSLSCPGLRFGTSESDELRFSLKLVLSSFLASPLEFAASSSFSSLVSLASADFIFLYSTKFSVSSSSFAFCNFPDRCSRLQLASPLYQTSLRRHCSFQANNLIHKFINSICHFGHSERLTRIFLKLFLNLLSQLIHILCLLFQASLLFFYVP</sequence>
<dbReference type="PROSITE" id="PS50090">
    <property type="entry name" value="MYB_LIKE"/>
    <property type="match status" value="1"/>
</dbReference>
<dbReference type="AlphaFoldDB" id="A0A834U188"/>
<dbReference type="PROSITE" id="PS51294">
    <property type="entry name" value="HTH_MYB"/>
    <property type="match status" value="1"/>
</dbReference>
<dbReference type="GO" id="GO:0005634">
    <property type="term" value="C:nucleus"/>
    <property type="evidence" value="ECO:0007669"/>
    <property type="project" value="UniProtKB-SubCell"/>
</dbReference>
<dbReference type="PANTHER" id="PTHR47206:SF1">
    <property type="entry name" value="HOMEODOMAIN-LIKE SUPERFAMILY PROTEIN"/>
    <property type="match status" value="1"/>
</dbReference>
<feature type="domain" description="Myb-like" evidence="5">
    <location>
        <begin position="195"/>
        <end position="240"/>
    </location>
</feature>
<dbReference type="SUPFAM" id="SSF46689">
    <property type="entry name" value="Homeodomain-like"/>
    <property type="match status" value="1"/>
</dbReference>
<dbReference type="Gene3D" id="1.10.10.60">
    <property type="entry name" value="Homeodomain-like"/>
    <property type="match status" value="1"/>
</dbReference>
<evidence type="ECO:0000313" key="8">
    <source>
        <dbReference type="Proteomes" id="UP000634136"/>
    </source>
</evidence>
<keyword evidence="2" id="KW-0539">Nucleus</keyword>
<evidence type="ECO:0000256" key="4">
    <source>
        <dbReference type="SAM" id="Phobius"/>
    </source>
</evidence>
<protein>
    <submittedName>
        <fullName evidence="7">Flocculation protein FLO11 isoform X2</fullName>
    </submittedName>
</protein>
<comment type="caution">
    <text evidence="7">The sequence shown here is derived from an EMBL/GenBank/DDBJ whole genome shotgun (WGS) entry which is preliminary data.</text>
</comment>
<keyword evidence="4" id="KW-1133">Transmembrane helix</keyword>
<evidence type="ECO:0000313" key="7">
    <source>
        <dbReference type="EMBL" id="KAF7830020.1"/>
    </source>
</evidence>
<dbReference type="PANTHER" id="PTHR47206">
    <property type="entry name" value="HOMEODOMAIN-LIKE SUPERFAMILY PROTEIN"/>
    <property type="match status" value="1"/>
</dbReference>
<feature type="region of interest" description="Disordered" evidence="3">
    <location>
        <begin position="366"/>
        <end position="427"/>
    </location>
</feature>
<keyword evidence="8" id="KW-1185">Reference proteome</keyword>
<evidence type="ECO:0000256" key="1">
    <source>
        <dbReference type="ARBA" id="ARBA00004123"/>
    </source>
</evidence>
<comment type="subcellular location">
    <subcellularLocation>
        <location evidence="1">Nucleus</location>
    </subcellularLocation>
</comment>
<evidence type="ECO:0000256" key="3">
    <source>
        <dbReference type="SAM" id="MobiDB-lite"/>
    </source>
</evidence>
<dbReference type="OrthoDB" id="608866at2759"/>
<accession>A0A834U188</accession>
<dbReference type="InterPro" id="IPR009057">
    <property type="entry name" value="Homeodomain-like_sf"/>
</dbReference>
<evidence type="ECO:0000256" key="2">
    <source>
        <dbReference type="ARBA" id="ARBA00023242"/>
    </source>
</evidence>
<evidence type="ECO:0000259" key="6">
    <source>
        <dbReference type="PROSITE" id="PS51294"/>
    </source>
</evidence>
<dbReference type="EMBL" id="JAAIUW010000005">
    <property type="protein sequence ID" value="KAF7830020.1"/>
    <property type="molecule type" value="Genomic_DNA"/>
</dbReference>
<reference evidence="7" key="1">
    <citation type="submission" date="2020-09" db="EMBL/GenBank/DDBJ databases">
        <title>Genome-Enabled Discovery of Anthraquinone Biosynthesis in Senna tora.</title>
        <authorList>
            <person name="Kang S.-H."/>
            <person name="Pandey R.P."/>
            <person name="Lee C.-M."/>
            <person name="Sim J.-S."/>
            <person name="Jeong J.-T."/>
            <person name="Choi B.-S."/>
            <person name="Jung M."/>
            <person name="Ginzburg D."/>
            <person name="Zhao K."/>
            <person name="Won S.Y."/>
            <person name="Oh T.-J."/>
            <person name="Yu Y."/>
            <person name="Kim N.-H."/>
            <person name="Lee O.R."/>
            <person name="Lee T.-H."/>
            <person name="Bashyal P."/>
            <person name="Kim T.-S."/>
            <person name="Lee W.-H."/>
            <person name="Kawkins C."/>
            <person name="Kim C.-K."/>
            <person name="Kim J.S."/>
            <person name="Ahn B.O."/>
            <person name="Rhee S.Y."/>
            <person name="Sohng J.K."/>
        </authorList>
    </citation>
    <scope>NUCLEOTIDE SEQUENCE</scope>
    <source>
        <tissue evidence="7">Leaf</tissue>
    </source>
</reference>
<proteinExistence type="predicted"/>
<keyword evidence="4" id="KW-0472">Membrane</keyword>
<feature type="domain" description="HTH myb-type" evidence="6">
    <location>
        <begin position="197"/>
        <end position="224"/>
    </location>
</feature>
<feature type="transmembrane region" description="Helical" evidence="4">
    <location>
        <begin position="821"/>
        <end position="846"/>
    </location>
</feature>
<gene>
    <name evidence="7" type="ORF">G2W53_012353</name>
</gene>
<dbReference type="SMART" id="SM00717">
    <property type="entry name" value="SANT"/>
    <property type="match status" value="1"/>
</dbReference>
<evidence type="ECO:0000259" key="5">
    <source>
        <dbReference type="PROSITE" id="PS50090"/>
    </source>
</evidence>
<dbReference type="Proteomes" id="UP000634136">
    <property type="component" value="Unassembled WGS sequence"/>
</dbReference>
<dbReference type="InterPro" id="IPR017930">
    <property type="entry name" value="Myb_dom"/>
</dbReference>
<name>A0A834U188_9FABA</name>